<dbReference type="EMBL" id="BDJK01000008">
    <property type="protein sequence ID" value="GAV22049.1"/>
    <property type="molecule type" value="Genomic_DNA"/>
</dbReference>
<dbReference type="OrthoDB" id="9794041at2"/>
<dbReference type="InterPro" id="IPR003789">
    <property type="entry name" value="Asn/Gln_tRNA_amidoTrase-B-like"/>
</dbReference>
<dbReference type="PANTHER" id="PTHR28055">
    <property type="entry name" value="ALTERED INHERITANCE OF MITOCHONDRIA PROTEIN 41, MITOCHONDRIAL"/>
    <property type="match status" value="1"/>
</dbReference>
<protein>
    <recommendedName>
        <fullName evidence="3">Aspartyl-tRNA amidotransferase</fullName>
    </recommendedName>
</protein>
<gene>
    <name evidence="1" type="ORF">cpu_05590</name>
</gene>
<dbReference type="InterPro" id="IPR019004">
    <property type="entry name" value="YqeY/Aim41"/>
</dbReference>
<dbReference type="Gene3D" id="1.10.10.410">
    <property type="match status" value="1"/>
</dbReference>
<evidence type="ECO:0000313" key="1">
    <source>
        <dbReference type="EMBL" id="GAV22049.1"/>
    </source>
</evidence>
<sequence length="148" mass="16690">MLNRIEHDLKESMKQRAAGKVRLNVLRMVKAAIKNAEIERGRSLTDEEILGIIQKEIKSRKEVLPNYEKAGRTEEIAKINEEVKILKSYLPAQLKEAELEEIIRQTMVEVGATKLSDIGKVMPAVMAKVKGRADGRVVSELVKKLLTN</sequence>
<dbReference type="InterPro" id="IPR023168">
    <property type="entry name" value="GatB_Yqey_C_2"/>
</dbReference>
<name>A0A1L8CT96_9THEO</name>
<reference evidence="2" key="1">
    <citation type="submission" date="2016-12" db="EMBL/GenBank/DDBJ databases">
        <title>Draft Genome Sequences od Carboxydothermus pertinax and islandicus, Hydrogenogenic Carboxydotrophic Bacteria.</title>
        <authorList>
            <person name="Fukuyama Y."/>
            <person name="Ohmae K."/>
            <person name="Yoneda Y."/>
            <person name="Yoshida T."/>
            <person name="Sako Y."/>
        </authorList>
    </citation>
    <scope>NUCLEOTIDE SEQUENCE [LARGE SCALE GENOMIC DNA]</scope>
    <source>
        <strain evidence="2">Ug1</strain>
    </source>
</reference>
<dbReference type="AlphaFoldDB" id="A0A1L8CT96"/>
<dbReference type="Proteomes" id="UP000187485">
    <property type="component" value="Unassembled WGS sequence"/>
</dbReference>
<dbReference type="Pfam" id="PF09424">
    <property type="entry name" value="YqeY"/>
    <property type="match status" value="1"/>
</dbReference>
<evidence type="ECO:0000313" key="2">
    <source>
        <dbReference type="Proteomes" id="UP000187485"/>
    </source>
</evidence>
<comment type="caution">
    <text evidence="1">The sequence shown here is derived from an EMBL/GenBank/DDBJ whole genome shotgun (WGS) entry which is preliminary data.</text>
</comment>
<dbReference type="InterPro" id="IPR042184">
    <property type="entry name" value="YqeY/Aim41_N"/>
</dbReference>
<dbReference type="GO" id="GO:0016884">
    <property type="term" value="F:carbon-nitrogen ligase activity, with glutamine as amido-N-donor"/>
    <property type="evidence" value="ECO:0007669"/>
    <property type="project" value="InterPro"/>
</dbReference>
<dbReference type="STRING" id="870242.cpu_05590"/>
<proteinExistence type="predicted"/>
<evidence type="ECO:0008006" key="3">
    <source>
        <dbReference type="Google" id="ProtNLM"/>
    </source>
</evidence>
<dbReference type="PANTHER" id="PTHR28055:SF1">
    <property type="entry name" value="ALTERED INHERITANCE OF MITOCHONDRIA PROTEIN 41, MITOCHONDRIAL"/>
    <property type="match status" value="1"/>
</dbReference>
<keyword evidence="2" id="KW-1185">Reference proteome</keyword>
<dbReference type="RefSeq" id="WP_075858491.1">
    <property type="nucleotide sequence ID" value="NZ_BDJK01000008.1"/>
</dbReference>
<accession>A0A1L8CT96</accession>
<organism evidence="1 2">
    <name type="scientific">Carboxydothermus pertinax</name>
    <dbReference type="NCBI Taxonomy" id="870242"/>
    <lineage>
        <taxon>Bacteria</taxon>
        <taxon>Bacillati</taxon>
        <taxon>Bacillota</taxon>
        <taxon>Clostridia</taxon>
        <taxon>Thermoanaerobacterales</taxon>
        <taxon>Thermoanaerobacteraceae</taxon>
        <taxon>Carboxydothermus</taxon>
    </lineage>
</organism>
<dbReference type="Gene3D" id="1.10.1510.10">
    <property type="entry name" value="Uncharacterised protein YqeY/AIM41 PF09424, N-terminal domain"/>
    <property type="match status" value="1"/>
</dbReference>
<dbReference type="SUPFAM" id="SSF89095">
    <property type="entry name" value="GatB/YqeY motif"/>
    <property type="match status" value="1"/>
</dbReference>